<dbReference type="InterPro" id="IPR039424">
    <property type="entry name" value="SBP_5"/>
</dbReference>
<dbReference type="AlphaFoldDB" id="A0A3E4F9X7"/>
<dbReference type="GO" id="GO:0015833">
    <property type="term" value="P:peptide transport"/>
    <property type="evidence" value="ECO:0007669"/>
    <property type="project" value="TreeGrafter"/>
</dbReference>
<reference evidence="2 3" key="1">
    <citation type="submission" date="2018-08" db="EMBL/GenBank/DDBJ databases">
        <title>A genome reference for cultivated species of the human gut microbiota.</title>
        <authorList>
            <person name="Zou Y."/>
            <person name="Xue W."/>
            <person name="Luo G."/>
        </authorList>
    </citation>
    <scope>NUCLEOTIDE SEQUENCE [LARGE SCALE GENOMIC DNA]</scope>
    <source>
        <strain evidence="2 3">TM09-19AC</strain>
    </source>
</reference>
<dbReference type="Pfam" id="PF00496">
    <property type="entry name" value="SBP_bac_5"/>
    <property type="match status" value="1"/>
</dbReference>
<evidence type="ECO:0000313" key="2">
    <source>
        <dbReference type="EMBL" id="RGI86285.1"/>
    </source>
</evidence>
<protein>
    <submittedName>
        <fullName evidence="2">ABC transporter substrate-binding protein</fullName>
    </submittedName>
</protein>
<accession>A0A3E4F9X7</accession>
<dbReference type="PIRSF" id="PIRSF002741">
    <property type="entry name" value="MppA"/>
    <property type="match status" value="1"/>
</dbReference>
<dbReference type="InterPro" id="IPR000914">
    <property type="entry name" value="SBP_5_dom"/>
</dbReference>
<dbReference type="EMBL" id="QSOI01000002">
    <property type="protein sequence ID" value="RGI86285.1"/>
    <property type="molecule type" value="Genomic_DNA"/>
</dbReference>
<dbReference type="GO" id="GO:0043190">
    <property type="term" value="C:ATP-binding cassette (ABC) transporter complex"/>
    <property type="evidence" value="ECO:0007669"/>
    <property type="project" value="InterPro"/>
</dbReference>
<dbReference type="Gene3D" id="3.40.190.10">
    <property type="entry name" value="Periplasmic binding protein-like II"/>
    <property type="match status" value="1"/>
</dbReference>
<proteinExistence type="predicted"/>
<feature type="domain" description="Solute-binding protein family 5" evidence="1">
    <location>
        <begin position="100"/>
        <end position="458"/>
    </location>
</feature>
<dbReference type="PANTHER" id="PTHR30290">
    <property type="entry name" value="PERIPLASMIC BINDING COMPONENT OF ABC TRANSPORTER"/>
    <property type="match status" value="1"/>
</dbReference>
<dbReference type="GO" id="GO:1904680">
    <property type="term" value="F:peptide transmembrane transporter activity"/>
    <property type="evidence" value="ECO:0007669"/>
    <property type="project" value="TreeGrafter"/>
</dbReference>
<evidence type="ECO:0000259" key="1">
    <source>
        <dbReference type="Pfam" id="PF00496"/>
    </source>
</evidence>
<dbReference type="InterPro" id="IPR030678">
    <property type="entry name" value="Peptide/Ni-bd"/>
</dbReference>
<dbReference type="GO" id="GO:0042597">
    <property type="term" value="C:periplasmic space"/>
    <property type="evidence" value="ECO:0007669"/>
    <property type="project" value="UniProtKB-ARBA"/>
</dbReference>
<organism evidence="2 3">
    <name type="scientific">Dorea formicigenerans</name>
    <dbReference type="NCBI Taxonomy" id="39486"/>
    <lineage>
        <taxon>Bacteria</taxon>
        <taxon>Bacillati</taxon>
        <taxon>Bacillota</taxon>
        <taxon>Clostridia</taxon>
        <taxon>Lachnospirales</taxon>
        <taxon>Lachnospiraceae</taxon>
        <taxon>Dorea</taxon>
    </lineage>
</organism>
<gene>
    <name evidence="2" type="ORF">DXD84_02410</name>
</gene>
<dbReference type="SUPFAM" id="SSF53850">
    <property type="entry name" value="Periplasmic binding protein-like II"/>
    <property type="match status" value="1"/>
</dbReference>
<comment type="caution">
    <text evidence="2">The sequence shown here is derived from an EMBL/GenBank/DDBJ whole genome shotgun (WGS) entry which is preliminary data.</text>
</comment>
<name>A0A3E4F9X7_9FIRM</name>
<dbReference type="Proteomes" id="UP000260664">
    <property type="component" value="Unassembled WGS sequence"/>
</dbReference>
<sequence length="544" mass="59430">MNCFLLTTFTREENIMKKKLISILLATVMVFSCVACSKSSGSSTSDDSKTSTSASSDNTLVVSLGSQPSSYNPDASLDDSTTQLAQCVFNGLVTMNNNEEIIPDLAESWDVSDDGLTYTFHLHKGVKWHDGEDFSSADVKFTYEKIISSEGFLASALSAIDSMDCPDDDTIVIKLKEANATFVSNLAWYGNCILPQHLYDTDEDWTTIEAATSAPVGTGPFKFVEAKSGSSITLEKNDDYFGGAPSIDKVVYTIVSDADTAYESFMNGEIDYLQNVPSSHVKELEDNSDYGVGCLSAGRRYQMCFNMNGDNTKSLAVRQAIAKGINREEISKKGTDGLQKVAYGFYPPFLKWAYDDKADIGDTDVDGAIKLLEDAGYTKDSDGYYMHLGLEVFNYGNYEDCAKVIKAQLKEIGIDVTIEALEEGAWGEKVSSGNYDLCMLAGFQGPDPDNLTKRVGTGGAMNVSQYSNTKVDDLLSQARVLTNQTDRGNLYKEVQQILSEDLPLVPLVEYAGYYACPSNISGIPFVDTSINDIAPFNFCKVKIN</sequence>
<dbReference type="Gene3D" id="3.90.76.10">
    <property type="entry name" value="Dipeptide-binding Protein, Domain 1"/>
    <property type="match status" value="1"/>
</dbReference>
<dbReference type="Gene3D" id="3.10.105.10">
    <property type="entry name" value="Dipeptide-binding Protein, Domain 3"/>
    <property type="match status" value="1"/>
</dbReference>
<evidence type="ECO:0000313" key="3">
    <source>
        <dbReference type="Proteomes" id="UP000260664"/>
    </source>
</evidence>